<keyword evidence="7" id="KW-0539">Nucleus</keyword>
<dbReference type="Gene3D" id="3.30.730.10">
    <property type="entry name" value="AP2/ERF domain"/>
    <property type="match status" value="1"/>
</dbReference>
<evidence type="ECO:0000256" key="2">
    <source>
        <dbReference type="ARBA" id="ARBA00022745"/>
    </source>
</evidence>
<dbReference type="InterPro" id="IPR001471">
    <property type="entry name" value="AP2/ERF_dom"/>
</dbReference>
<evidence type="ECO:0000259" key="9">
    <source>
        <dbReference type="PROSITE" id="PS51032"/>
    </source>
</evidence>
<dbReference type="PANTHER" id="PTHR31657:SF73">
    <property type="entry name" value="OS02G0752800 PROTEIN"/>
    <property type="match status" value="1"/>
</dbReference>
<dbReference type="InterPro" id="IPR036955">
    <property type="entry name" value="AP2/ERF_dom_sf"/>
</dbReference>
<dbReference type="GO" id="GO:0000976">
    <property type="term" value="F:transcription cis-regulatory region binding"/>
    <property type="evidence" value="ECO:0007669"/>
    <property type="project" value="UniProtKB-ARBA"/>
</dbReference>
<organism evidence="10">
    <name type="scientific">Salicornia bigelovii</name>
    <name type="common">Dwarf glasswort</name>
    <dbReference type="NCBI Taxonomy" id="46105"/>
    <lineage>
        <taxon>Eukaryota</taxon>
        <taxon>Viridiplantae</taxon>
        <taxon>Streptophyta</taxon>
        <taxon>Embryophyta</taxon>
        <taxon>Tracheophyta</taxon>
        <taxon>Spermatophyta</taxon>
        <taxon>Magnoliopsida</taxon>
        <taxon>eudicotyledons</taxon>
        <taxon>Gunneridae</taxon>
        <taxon>Pentapetalae</taxon>
        <taxon>Caryophyllales</taxon>
        <taxon>Chenopodiaceae</taxon>
        <taxon>Salicornioideae</taxon>
        <taxon>Salicornia</taxon>
        <taxon>Salicornia subgen. Salicornia</taxon>
    </lineage>
</organism>
<sequence length="284" mass="31864">MAAAIDTYSSSNNNPLVLDPLSEELKRAFEPFIPASPPTNPPLYHSSNNNLYMFSQGFDQNMGIAQNLPNSSMVSTLCLKKNHRFLSPKLAVMKQNKPTKLYRGVRQRHWGKWVAEIRLPKNRTRLWLGTFQTAEEAALAYDKAAYKLRGHFARLNFPHMKHNGSHVTTQFGLYKPLHSSVDAKLEAICQSLDIPQEQGKTEYPCFSSVCDSDSYPVLDTVSPTTEEVLIRKPKVPTVADDSPTASCSPESGLKLLDFTKSCWNESDISSLDKLPSLEIDWDSL</sequence>
<dbReference type="PRINTS" id="PR00367">
    <property type="entry name" value="ETHRSPELEMNT"/>
</dbReference>
<dbReference type="Pfam" id="PF00847">
    <property type="entry name" value="AP2"/>
    <property type="match status" value="1"/>
</dbReference>
<feature type="domain" description="AP2/ERF" evidence="9">
    <location>
        <begin position="101"/>
        <end position="158"/>
    </location>
</feature>
<evidence type="ECO:0000256" key="6">
    <source>
        <dbReference type="ARBA" id="ARBA00023163"/>
    </source>
</evidence>
<keyword evidence="5" id="KW-0010">Activator</keyword>
<accession>M4GX44</accession>
<keyword evidence="6" id="KW-0804">Transcription</keyword>
<keyword evidence="2" id="KW-0936">Ethylene signaling pathway</keyword>
<dbReference type="GO" id="GO:0005634">
    <property type="term" value="C:nucleus"/>
    <property type="evidence" value="ECO:0007669"/>
    <property type="project" value="UniProtKB-SubCell"/>
</dbReference>
<dbReference type="FunFam" id="3.30.730.10:FF:000001">
    <property type="entry name" value="Ethylene-responsive transcription factor 2"/>
    <property type="match status" value="1"/>
</dbReference>
<name>M4GX44_SALBI</name>
<keyword evidence="3" id="KW-0805">Transcription regulation</keyword>
<evidence type="ECO:0000256" key="3">
    <source>
        <dbReference type="ARBA" id="ARBA00023015"/>
    </source>
</evidence>
<dbReference type="GO" id="GO:0003700">
    <property type="term" value="F:DNA-binding transcription factor activity"/>
    <property type="evidence" value="ECO:0007669"/>
    <property type="project" value="InterPro"/>
</dbReference>
<keyword evidence="4" id="KW-0238">DNA-binding</keyword>
<evidence type="ECO:0000256" key="8">
    <source>
        <dbReference type="ARBA" id="ARBA00024343"/>
    </source>
</evidence>
<evidence type="ECO:0000256" key="4">
    <source>
        <dbReference type="ARBA" id="ARBA00023125"/>
    </source>
</evidence>
<reference evidence="10" key="1">
    <citation type="journal article" date="2012" name="Zhiwu Yichuan Ziyuan Xuebao">
        <title>Cloning and Expression Characterization of a SbDREB Gene from Salicornia bigelovii Torr.</title>
        <authorList>
            <person name="Sun X."/>
            <person name="Liu J."/>
            <person name="Yu G."/>
            <person name="Zhang X."/>
            <person name="Zhang P."/>
            <person name="Ma H."/>
        </authorList>
    </citation>
    <scope>NUCLEOTIDE SEQUENCE</scope>
</reference>
<evidence type="ECO:0000256" key="7">
    <source>
        <dbReference type="ARBA" id="ARBA00023242"/>
    </source>
</evidence>
<dbReference type="AlphaFoldDB" id="M4GX44"/>
<dbReference type="CDD" id="cd00018">
    <property type="entry name" value="AP2"/>
    <property type="match status" value="1"/>
</dbReference>
<proteinExistence type="evidence at transcript level"/>
<protein>
    <submittedName>
        <fullName evidence="10">DREB</fullName>
    </submittedName>
</protein>
<evidence type="ECO:0000256" key="5">
    <source>
        <dbReference type="ARBA" id="ARBA00023159"/>
    </source>
</evidence>
<comment type="similarity">
    <text evidence="8">Belongs to the AP2/ERF transcription factor family. ERF subfamily.</text>
</comment>
<gene>
    <name evidence="10" type="primary">DREB</name>
</gene>
<dbReference type="SMR" id="M4GX44"/>
<evidence type="ECO:0000256" key="1">
    <source>
        <dbReference type="ARBA" id="ARBA00004123"/>
    </source>
</evidence>
<dbReference type="SMART" id="SM00380">
    <property type="entry name" value="AP2"/>
    <property type="match status" value="1"/>
</dbReference>
<comment type="subcellular location">
    <subcellularLocation>
        <location evidence="1">Nucleus</location>
    </subcellularLocation>
</comment>
<evidence type="ECO:0000313" key="10">
    <source>
        <dbReference type="EMBL" id="AFH96116.1"/>
    </source>
</evidence>
<dbReference type="SUPFAM" id="SSF54171">
    <property type="entry name" value="DNA-binding domain"/>
    <property type="match status" value="1"/>
</dbReference>
<dbReference type="InterPro" id="IPR016177">
    <property type="entry name" value="DNA-bd_dom_sf"/>
</dbReference>
<dbReference type="InterPro" id="IPR051758">
    <property type="entry name" value="ERF/AP2-like"/>
</dbReference>
<dbReference type="PROSITE" id="PS51032">
    <property type="entry name" value="AP2_ERF"/>
    <property type="match status" value="1"/>
</dbReference>
<dbReference type="EMBL" id="JF894301">
    <property type="protein sequence ID" value="AFH96116.1"/>
    <property type="molecule type" value="mRNA"/>
</dbReference>
<dbReference type="PANTHER" id="PTHR31657">
    <property type="entry name" value="ETHYLENE-RESPONSIVE TRANSCRIPTION FACTOR ERF061"/>
    <property type="match status" value="1"/>
</dbReference>
<dbReference type="GO" id="GO:0009873">
    <property type="term" value="P:ethylene-activated signaling pathway"/>
    <property type="evidence" value="ECO:0007669"/>
    <property type="project" value="UniProtKB-KW"/>
</dbReference>